<accession>A0ACC0ULG9</accession>
<proteinExistence type="predicted"/>
<gene>
    <name evidence="1" type="ORF">F5148DRAFT_992232</name>
</gene>
<dbReference type="EMBL" id="JAGFNK010000008">
    <property type="protein sequence ID" value="KAI9512516.1"/>
    <property type="molecule type" value="Genomic_DNA"/>
</dbReference>
<dbReference type="Proteomes" id="UP001207468">
    <property type="component" value="Unassembled WGS sequence"/>
</dbReference>
<protein>
    <submittedName>
        <fullName evidence="1">Ketopantoate reductase PanE/ApbA C terminal-domain-containing protein</fullName>
    </submittedName>
</protein>
<reference evidence="1" key="1">
    <citation type="submission" date="2021-03" db="EMBL/GenBank/DDBJ databases">
        <title>Evolutionary priming and transition to the ectomycorrhizal habit in an iconic lineage of mushroom-forming fungi: is preadaptation a requirement?</title>
        <authorList>
            <consortium name="DOE Joint Genome Institute"/>
            <person name="Looney B.P."/>
            <person name="Miyauchi S."/>
            <person name="Morin E."/>
            <person name="Drula E."/>
            <person name="Courty P.E."/>
            <person name="Chicoki N."/>
            <person name="Fauchery L."/>
            <person name="Kohler A."/>
            <person name="Kuo A."/>
            <person name="LaButti K."/>
            <person name="Pangilinan J."/>
            <person name="Lipzen A."/>
            <person name="Riley R."/>
            <person name="Andreopoulos W."/>
            <person name="He G."/>
            <person name="Johnson J."/>
            <person name="Barry K.W."/>
            <person name="Grigoriev I.V."/>
            <person name="Nagy L."/>
            <person name="Hibbett D."/>
            <person name="Henrissat B."/>
            <person name="Matheny P.B."/>
            <person name="Labbe J."/>
            <person name="Martin A.F."/>
        </authorList>
    </citation>
    <scope>NUCLEOTIDE SEQUENCE</scope>
    <source>
        <strain evidence="1">BPL698</strain>
    </source>
</reference>
<evidence type="ECO:0000313" key="1">
    <source>
        <dbReference type="EMBL" id="KAI9512516.1"/>
    </source>
</evidence>
<sequence>MRFHVLGLGPVGSLISHHLCKTLDATKHSVVVIHKTTPQLKKAHLAGNTLKVEREGVVDTSTAFRSEVFDATRQLRYENRRANILARDNSTSSKGASASANANGHGHDPAAGTRGISGAHTQKTPLPIESLIVTIKAYTVVDSVRALVPRLTRDSTIVLLHNGMGVYERLILDLFRNPEQRPHFVVAVNDHGAWNKEYFHTVHAGVGSITFGIVPDPRGRNFEASAADENDPKEDPVRSLDLDDIASPREGDDSPYRSLRDTVAALSDLSGLNATWKPISHVETAMKRKLVVNSVINPLTALMGCRNGELLESEETRKIIQRVCFEASNAFALQAQEDQGSWDDQEKRVRIRSGLSRVSPGLDARALEEECLRVIKVTAGNISSMLSDVRSGSYTEVEYMNGYLTGLGRSFGLQMTTTATLLSLVKLRITIPLDRII</sequence>
<evidence type="ECO:0000313" key="2">
    <source>
        <dbReference type="Proteomes" id="UP001207468"/>
    </source>
</evidence>
<feature type="non-terminal residue" evidence="1">
    <location>
        <position position="437"/>
    </location>
</feature>
<name>A0ACC0ULG9_9AGAM</name>
<keyword evidence="2" id="KW-1185">Reference proteome</keyword>
<organism evidence="1 2">
    <name type="scientific">Russula earlei</name>
    <dbReference type="NCBI Taxonomy" id="71964"/>
    <lineage>
        <taxon>Eukaryota</taxon>
        <taxon>Fungi</taxon>
        <taxon>Dikarya</taxon>
        <taxon>Basidiomycota</taxon>
        <taxon>Agaricomycotina</taxon>
        <taxon>Agaricomycetes</taxon>
        <taxon>Russulales</taxon>
        <taxon>Russulaceae</taxon>
        <taxon>Russula</taxon>
    </lineage>
</organism>
<comment type="caution">
    <text evidence="1">The sequence shown here is derived from an EMBL/GenBank/DDBJ whole genome shotgun (WGS) entry which is preliminary data.</text>
</comment>